<keyword evidence="3" id="KW-1185">Reference proteome</keyword>
<feature type="transmembrane region" description="Helical" evidence="1">
    <location>
        <begin position="38"/>
        <end position="57"/>
    </location>
</feature>
<feature type="transmembrane region" description="Helical" evidence="1">
    <location>
        <begin position="93"/>
        <end position="115"/>
    </location>
</feature>
<gene>
    <name evidence="2" type="ORF">JCM31185_18290</name>
</gene>
<reference evidence="2 3" key="1">
    <citation type="submission" date="2022-03" db="EMBL/GenBank/DDBJ databases">
        <title>Draft genome sequence of Furfurilactobacillus curtus JCM 31185.</title>
        <authorList>
            <person name="Suzuki S."/>
            <person name="Endo A."/>
            <person name="Kajikawa A."/>
        </authorList>
    </citation>
    <scope>NUCLEOTIDE SEQUENCE [LARGE SCALE GENOMIC DNA]</scope>
    <source>
        <strain evidence="2 3">JCM 31185</strain>
    </source>
</reference>
<keyword evidence="1" id="KW-0812">Transmembrane</keyword>
<organism evidence="2 3">
    <name type="scientific">Furfurilactobacillus curtus</name>
    <dbReference type="NCBI Taxonomy" id="1746200"/>
    <lineage>
        <taxon>Bacteria</taxon>
        <taxon>Bacillati</taxon>
        <taxon>Bacillota</taxon>
        <taxon>Bacilli</taxon>
        <taxon>Lactobacillales</taxon>
        <taxon>Lactobacillaceae</taxon>
        <taxon>Furfurilactobacillus</taxon>
    </lineage>
</organism>
<accession>A0ABQ5JPR4</accession>
<sequence>MRDVRVVSLTIAGWIFYTIVNAGVSFGFGGSASSHWPAFLANEVLMLVLVAIPVLMFTFNWRFSVYPQAFVLLIFSAVLLLAVVKTFSGHGVVFINVVIDLFAVIGLVTNFEAFVAGARFRRNYEENNRIWVAKEAAKKQQSQKGHK</sequence>
<evidence type="ECO:0000256" key="1">
    <source>
        <dbReference type="SAM" id="Phobius"/>
    </source>
</evidence>
<dbReference type="RefSeq" id="WP_407884781.1">
    <property type="nucleotide sequence ID" value="NZ_BQXO01000007.1"/>
</dbReference>
<proteinExistence type="predicted"/>
<dbReference type="Proteomes" id="UP001628078">
    <property type="component" value="Unassembled WGS sequence"/>
</dbReference>
<dbReference type="EMBL" id="BQXO01000007">
    <property type="protein sequence ID" value="GKT06542.1"/>
    <property type="molecule type" value="Genomic_DNA"/>
</dbReference>
<keyword evidence="1" id="KW-0472">Membrane</keyword>
<evidence type="ECO:0000313" key="2">
    <source>
        <dbReference type="EMBL" id="GKT06542.1"/>
    </source>
</evidence>
<evidence type="ECO:0000313" key="3">
    <source>
        <dbReference type="Proteomes" id="UP001628078"/>
    </source>
</evidence>
<keyword evidence="1" id="KW-1133">Transmembrane helix</keyword>
<feature type="transmembrane region" description="Helical" evidence="1">
    <location>
        <begin position="69"/>
        <end position="87"/>
    </location>
</feature>
<comment type="caution">
    <text evidence="2">The sequence shown here is derived from an EMBL/GenBank/DDBJ whole genome shotgun (WGS) entry which is preliminary data.</text>
</comment>
<protein>
    <submittedName>
        <fullName evidence="2">Uncharacterized protein</fullName>
    </submittedName>
</protein>
<name>A0ABQ5JPR4_9LACO</name>